<sequence length="154" mass="17740">MRVYYAAVEHVANDGSRHVWAAICLVNYNRRARDGFIFGYKDMSDEMGPCEVECPVEILALLTPTESKNASEWREKCRKFAARKAENAKKPDLKPGQLVEFEHAIYMTDSTTHKTLQVVRPENRRVIFRSPETGDTYAIRNVKQRAYKILDQTA</sequence>
<evidence type="ECO:0000313" key="3">
    <source>
        <dbReference type="Proteomes" id="UP001156641"/>
    </source>
</evidence>
<keyword evidence="3" id="KW-1185">Reference proteome</keyword>
<evidence type="ECO:0000313" key="2">
    <source>
        <dbReference type="EMBL" id="GLR66900.1"/>
    </source>
</evidence>
<proteinExistence type="predicted"/>
<dbReference type="EMBL" id="BSOS01000042">
    <property type="protein sequence ID" value="GLR66900.1"/>
    <property type="molecule type" value="Genomic_DNA"/>
</dbReference>
<accession>A0ABQ6A6G9</accession>
<name>A0ABQ6A6G9_9PROT</name>
<dbReference type="InterPro" id="IPR053845">
    <property type="entry name" value="DUF6927"/>
</dbReference>
<gene>
    <name evidence="2" type="ORF">GCM10010909_15800</name>
</gene>
<comment type="caution">
    <text evidence="2">The sequence shown here is derived from an EMBL/GenBank/DDBJ whole genome shotgun (WGS) entry which is preliminary data.</text>
</comment>
<reference evidence="3" key="1">
    <citation type="journal article" date="2019" name="Int. J. Syst. Evol. Microbiol.">
        <title>The Global Catalogue of Microorganisms (GCM) 10K type strain sequencing project: providing services to taxonomists for standard genome sequencing and annotation.</title>
        <authorList>
            <consortium name="The Broad Institute Genomics Platform"/>
            <consortium name="The Broad Institute Genome Sequencing Center for Infectious Disease"/>
            <person name="Wu L."/>
            <person name="Ma J."/>
        </authorList>
    </citation>
    <scope>NUCLEOTIDE SEQUENCE [LARGE SCALE GENOMIC DNA]</scope>
    <source>
        <strain evidence="3">NBRC 112502</strain>
    </source>
</reference>
<feature type="domain" description="DUF6927" evidence="1">
    <location>
        <begin position="64"/>
        <end position="141"/>
    </location>
</feature>
<dbReference type="Pfam" id="PF21992">
    <property type="entry name" value="DUF6927"/>
    <property type="match status" value="1"/>
</dbReference>
<organism evidence="2 3">
    <name type="scientific">Acidocella aquatica</name>
    <dbReference type="NCBI Taxonomy" id="1922313"/>
    <lineage>
        <taxon>Bacteria</taxon>
        <taxon>Pseudomonadati</taxon>
        <taxon>Pseudomonadota</taxon>
        <taxon>Alphaproteobacteria</taxon>
        <taxon>Acetobacterales</taxon>
        <taxon>Acidocellaceae</taxon>
        <taxon>Acidocella</taxon>
    </lineage>
</organism>
<dbReference type="Proteomes" id="UP001156641">
    <property type="component" value="Unassembled WGS sequence"/>
</dbReference>
<protein>
    <recommendedName>
        <fullName evidence="1">DUF6927 domain-containing protein</fullName>
    </recommendedName>
</protein>
<evidence type="ECO:0000259" key="1">
    <source>
        <dbReference type="Pfam" id="PF21992"/>
    </source>
</evidence>